<dbReference type="InterPro" id="IPR050835">
    <property type="entry name" value="ABC_transporter_sub-D"/>
</dbReference>
<protein>
    <submittedName>
        <fullName evidence="11">ABC fatty acid transporter</fullName>
    </submittedName>
</protein>
<dbReference type="GO" id="GO:0042760">
    <property type="term" value="P:very long-chain fatty acid catabolic process"/>
    <property type="evidence" value="ECO:0007669"/>
    <property type="project" value="TreeGrafter"/>
</dbReference>
<keyword evidence="3" id="KW-0812">Transmembrane</keyword>
<keyword evidence="7" id="KW-0472">Membrane</keyword>
<evidence type="ECO:0000256" key="7">
    <source>
        <dbReference type="ARBA" id="ARBA00023136"/>
    </source>
</evidence>
<dbReference type="InterPro" id="IPR036640">
    <property type="entry name" value="ABC1_TM_sf"/>
</dbReference>
<evidence type="ECO:0000256" key="5">
    <source>
        <dbReference type="ARBA" id="ARBA00022840"/>
    </source>
</evidence>
<dbReference type="Proteomes" id="UP000383932">
    <property type="component" value="Unassembled WGS sequence"/>
</dbReference>
<dbReference type="PANTHER" id="PTHR11384">
    <property type="entry name" value="ATP-BINDING CASSETTE, SUB-FAMILY D MEMBER"/>
    <property type="match status" value="1"/>
</dbReference>
<feature type="domain" description="ABC transporter" evidence="9">
    <location>
        <begin position="448"/>
        <end position="661"/>
    </location>
</feature>
<dbReference type="InterPro" id="IPR006797">
    <property type="entry name" value="PRELI/MSF1_dom"/>
</dbReference>
<dbReference type="InterPro" id="IPR027417">
    <property type="entry name" value="P-loop_NTPase"/>
</dbReference>
<evidence type="ECO:0000256" key="1">
    <source>
        <dbReference type="ARBA" id="ARBA00008575"/>
    </source>
</evidence>
<comment type="similarity">
    <text evidence="1">Belongs to the ABC transporter superfamily. ABCD family. Peroxisomal fatty acyl CoA transporter (TC 3.A.1.203) subfamily.</text>
</comment>
<dbReference type="SUPFAM" id="SSF52540">
    <property type="entry name" value="P-loop containing nucleoside triphosphate hydrolases"/>
    <property type="match status" value="1"/>
</dbReference>
<evidence type="ECO:0000259" key="9">
    <source>
        <dbReference type="PROSITE" id="PS50893"/>
    </source>
</evidence>
<dbReference type="GO" id="GO:0005524">
    <property type="term" value="F:ATP binding"/>
    <property type="evidence" value="ECO:0007669"/>
    <property type="project" value="UniProtKB-KW"/>
</dbReference>
<dbReference type="SMART" id="SM00382">
    <property type="entry name" value="AAA"/>
    <property type="match status" value="1"/>
</dbReference>
<comment type="caution">
    <text evidence="11">The sequence shown here is derived from an EMBL/GenBank/DDBJ whole genome shotgun (WGS) entry which is preliminary data.</text>
</comment>
<evidence type="ECO:0000256" key="2">
    <source>
        <dbReference type="ARBA" id="ARBA00022448"/>
    </source>
</evidence>
<dbReference type="Gene3D" id="3.40.50.300">
    <property type="entry name" value="P-loop containing nucleotide triphosphate hydrolases"/>
    <property type="match status" value="1"/>
</dbReference>
<evidence type="ECO:0000256" key="4">
    <source>
        <dbReference type="ARBA" id="ARBA00022741"/>
    </source>
</evidence>
<dbReference type="InterPro" id="IPR003593">
    <property type="entry name" value="AAA+_ATPase"/>
</dbReference>
<accession>A0A5N5QS56</accession>
<feature type="domain" description="PRELI/MSF1" evidence="10">
    <location>
        <begin position="678"/>
        <end position="854"/>
    </location>
</feature>
<dbReference type="GO" id="GO:0005778">
    <property type="term" value="C:peroxisomal membrane"/>
    <property type="evidence" value="ECO:0007669"/>
    <property type="project" value="TreeGrafter"/>
</dbReference>
<evidence type="ECO:0000256" key="8">
    <source>
        <dbReference type="SAM" id="MobiDB-lite"/>
    </source>
</evidence>
<evidence type="ECO:0000313" key="12">
    <source>
        <dbReference type="Proteomes" id="UP000383932"/>
    </source>
</evidence>
<dbReference type="GO" id="GO:0005324">
    <property type="term" value="F:long-chain fatty acid transmembrane transporter activity"/>
    <property type="evidence" value="ECO:0007669"/>
    <property type="project" value="TreeGrafter"/>
</dbReference>
<keyword evidence="12" id="KW-1185">Reference proteome</keyword>
<dbReference type="PANTHER" id="PTHR11384:SF69">
    <property type="entry name" value="PEROXISOMAL LONG-CHAIN FATTY ACID IMPORT PROTEIN 1"/>
    <property type="match status" value="1"/>
</dbReference>
<organism evidence="11 12">
    <name type="scientific">Ceratobasidium theobromae</name>
    <dbReference type="NCBI Taxonomy" id="1582974"/>
    <lineage>
        <taxon>Eukaryota</taxon>
        <taxon>Fungi</taxon>
        <taxon>Dikarya</taxon>
        <taxon>Basidiomycota</taxon>
        <taxon>Agaricomycotina</taxon>
        <taxon>Agaricomycetes</taxon>
        <taxon>Cantharellales</taxon>
        <taxon>Ceratobasidiaceae</taxon>
        <taxon>Ceratobasidium</taxon>
    </lineage>
</organism>
<dbReference type="PROSITE" id="PS50904">
    <property type="entry name" value="PRELI_MSF1"/>
    <property type="match status" value="1"/>
</dbReference>
<proteinExistence type="inferred from homology"/>
<name>A0A5N5QS56_9AGAM</name>
<dbReference type="PROSITE" id="PS50893">
    <property type="entry name" value="ABC_TRANSPORTER_2"/>
    <property type="match status" value="1"/>
</dbReference>
<dbReference type="InterPro" id="IPR003439">
    <property type="entry name" value="ABC_transporter-like_ATP-bd"/>
</dbReference>
<sequence>MAEVSQRYSKHRPIIQPILKAAFVAYCLGNTYNNFVRPKGSDDANSGRGKGRVKAGGEPEVKKERVKVDAVFYARLKHILRIVIPSWRSKEALMLAIHSGFLVFRTVLSLYVADLDGRIVASLVRAETVPFLLNLLRWLVVAIPATYTNSMLGYIQTKISIAYRTRLTNQVLNTYLGTENGEDKVYYKMSNLDDRIKNPDQMITTDIQRFSAHLAAMYSNLAKPVLDVILYNYQLSQNVGAEGLILLTALVQLSAALLKSLTPSFGQYAATEAALTGSLRATHSRLLEHSEEIALFGGEETEKMLVERDYFALVKHINMVLRRRLWHGVVEEGIVKWMWGCFGLCICAIPVFFKLPGIGKNDLGGRTESFVTNRRLLLSASDAFGRVMYSYKELAELAGYTARVSLLMDTMRDVQQGRFEKALVSSASIEENAKVLRGRGTVIESDEIQFEGVPIVSPNGDILVKSLSFFVQPGRHLLIVGPNGCGKSSLFRILGGLWPVYGGTVRKPPAKDFTYIPQRPYLSLGTLRDQVIYPHTKKDMEQRGVTDDDLLRALSVVQMEHIVEREGGWDAAKEWRDALSGGDKQRYAILDECTSAVTLEVERIMFEHATKLGITLLTVSHRPSLWQYHHMILQYDGQGGYVFTELDANRRLALQEEKQALETRLLDVPKMKARLAELKAAQAERRGPHPWSHVNLGIWHKYPNPKCAHVTSVDVVDRSVDPVTGVIRTERILGCKQAAPRWIVKLLGGSDDAFVREISFVDPVTARTTVTSVNLSLSQYVTVLENIVYEPARGPNGQMQTQFTQTAEIQSRMAIWRSVGEQLEKFSVDRFGQNAELGREGFEGVLRMLLEQKQAQRS</sequence>
<dbReference type="GO" id="GO:0006635">
    <property type="term" value="P:fatty acid beta-oxidation"/>
    <property type="evidence" value="ECO:0007669"/>
    <property type="project" value="TreeGrafter"/>
</dbReference>
<dbReference type="Pfam" id="PF00005">
    <property type="entry name" value="ABC_tran"/>
    <property type="match status" value="1"/>
</dbReference>
<dbReference type="Pfam" id="PF04707">
    <property type="entry name" value="PRELI"/>
    <property type="match status" value="1"/>
</dbReference>
<dbReference type="AlphaFoldDB" id="A0A5N5QS56"/>
<evidence type="ECO:0000313" key="11">
    <source>
        <dbReference type="EMBL" id="KAB5594403.1"/>
    </source>
</evidence>
<dbReference type="CDD" id="cd03223">
    <property type="entry name" value="ABCD_peroxisomal_ALDP"/>
    <property type="match status" value="1"/>
</dbReference>
<keyword evidence="2" id="KW-0813">Transport</keyword>
<dbReference type="GO" id="GO:0140359">
    <property type="term" value="F:ABC-type transporter activity"/>
    <property type="evidence" value="ECO:0007669"/>
    <property type="project" value="InterPro"/>
</dbReference>
<keyword evidence="6" id="KW-1133">Transmembrane helix</keyword>
<dbReference type="OrthoDB" id="422637at2759"/>
<evidence type="ECO:0000256" key="6">
    <source>
        <dbReference type="ARBA" id="ARBA00022989"/>
    </source>
</evidence>
<dbReference type="GO" id="GO:0016887">
    <property type="term" value="F:ATP hydrolysis activity"/>
    <property type="evidence" value="ECO:0007669"/>
    <property type="project" value="InterPro"/>
</dbReference>
<evidence type="ECO:0000259" key="10">
    <source>
        <dbReference type="PROSITE" id="PS50904"/>
    </source>
</evidence>
<evidence type="ECO:0000256" key="3">
    <source>
        <dbReference type="ARBA" id="ARBA00022692"/>
    </source>
</evidence>
<dbReference type="GO" id="GO:0007031">
    <property type="term" value="P:peroxisome organization"/>
    <property type="evidence" value="ECO:0007669"/>
    <property type="project" value="TreeGrafter"/>
</dbReference>
<dbReference type="GO" id="GO:0015910">
    <property type="term" value="P:long-chain fatty acid import into peroxisome"/>
    <property type="evidence" value="ECO:0007669"/>
    <property type="project" value="TreeGrafter"/>
</dbReference>
<dbReference type="Pfam" id="PF06472">
    <property type="entry name" value="ABC_membrane_2"/>
    <property type="match status" value="1"/>
</dbReference>
<keyword evidence="4" id="KW-0547">Nucleotide-binding</keyword>
<keyword evidence="5" id="KW-0067">ATP-binding</keyword>
<dbReference type="InterPro" id="IPR011527">
    <property type="entry name" value="ABC1_TM_dom"/>
</dbReference>
<reference evidence="11 12" key="1">
    <citation type="journal article" date="2019" name="Fungal Biol. Biotechnol.">
        <title>Draft genome sequence of fastidious pathogen Ceratobasidium theobromae, which causes vascular-streak dieback in Theobroma cacao.</title>
        <authorList>
            <person name="Ali S.S."/>
            <person name="Asman A."/>
            <person name="Shao J."/>
            <person name="Firmansyah A.P."/>
            <person name="Susilo A.W."/>
            <person name="Rosmana A."/>
            <person name="McMahon P."/>
            <person name="Junaid M."/>
            <person name="Guest D."/>
            <person name="Kheng T.Y."/>
            <person name="Meinhardt L.W."/>
            <person name="Bailey B.A."/>
        </authorList>
    </citation>
    <scope>NUCLEOTIDE SEQUENCE [LARGE SCALE GENOMIC DNA]</scope>
    <source>
        <strain evidence="11 12">CT2</strain>
    </source>
</reference>
<gene>
    <name evidence="11" type="ORF">CTheo_2180</name>
</gene>
<feature type="region of interest" description="Disordered" evidence="8">
    <location>
        <begin position="39"/>
        <end position="58"/>
    </location>
</feature>
<dbReference type="EMBL" id="SSOP01000021">
    <property type="protein sequence ID" value="KAB5594403.1"/>
    <property type="molecule type" value="Genomic_DNA"/>
</dbReference>
<dbReference type="Gene3D" id="1.20.1560.10">
    <property type="entry name" value="ABC transporter type 1, transmembrane domain"/>
    <property type="match status" value="1"/>
</dbReference>